<sequence length="155" mass="17815">MSTNFKDRLIRIDDIPGESERLLEQGNKPYLPLTLFLLIGAALLFIPNVRIVGAAILVFIVYILFGTKERKLFTITDKYIIIYLYNNDRECNIFYLDEIISWEYKTGKPTLDVIELKLNDGSVHTLETTGPNKAIKVMRDLLADREIKPASAKRH</sequence>
<feature type="transmembrane region" description="Helical" evidence="1">
    <location>
        <begin position="35"/>
        <end position="65"/>
    </location>
</feature>
<evidence type="ECO:0000313" key="2">
    <source>
        <dbReference type="EMBL" id="MPM88392.1"/>
    </source>
</evidence>
<dbReference type="EMBL" id="VSSQ01036015">
    <property type="protein sequence ID" value="MPM88392.1"/>
    <property type="molecule type" value="Genomic_DNA"/>
</dbReference>
<proteinExistence type="predicted"/>
<gene>
    <name evidence="2" type="ORF">SDC9_135495</name>
</gene>
<dbReference type="AlphaFoldDB" id="A0A645DIH0"/>
<accession>A0A645DIH0</accession>
<evidence type="ECO:0000256" key="1">
    <source>
        <dbReference type="SAM" id="Phobius"/>
    </source>
</evidence>
<keyword evidence="1" id="KW-0812">Transmembrane</keyword>
<comment type="caution">
    <text evidence="2">The sequence shown here is derived from an EMBL/GenBank/DDBJ whole genome shotgun (WGS) entry which is preliminary data.</text>
</comment>
<keyword evidence="1" id="KW-1133">Transmembrane helix</keyword>
<protein>
    <recommendedName>
        <fullName evidence="3">YokE-like PH domain-containing protein</fullName>
    </recommendedName>
</protein>
<name>A0A645DIH0_9ZZZZ</name>
<keyword evidence="1" id="KW-0472">Membrane</keyword>
<evidence type="ECO:0008006" key="3">
    <source>
        <dbReference type="Google" id="ProtNLM"/>
    </source>
</evidence>
<reference evidence="2" key="1">
    <citation type="submission" date="2019-08" db="EMBL/GenBank/DDBJ databases">
        <authorList>
            <person name="Kucharzyk K."/>
            <person name="Murdoch R.W."/>
            <person name="Higgins S."/>
            <person name="Loffler F."/>
        </authorList>
    </citation>
    <scope>NUCLEOTIDE SEQUENCE</scope>
</reference>
<organism evidence="2">
    <name type="scientific">bioreactor metagenome</name>
    <dbReference type="NCBI Taxonomy" id="1076179"/>
    <lineage>
        <taxon>unclassified sequences</taxon>
        <taxon>metagenomes</taxon>
        <taxon>ecological metagenomes</taxon>
    </lineage>
</organism>